<protein>
    <submittedName>
        <fullName evidence="4">TetR/AcrR family transcriptional regulator</fullName>
    </submittedName>
</protein>
<dbReference type="InterPro" id="IPR009057">
    <property type="entry name" value="Homeodomain-like_sf"/>
</dbReference>
<evidence type="ECO:0000259" key="3">
    <source>
        <dbReference type="PROSITE" id="PS50977"/>
    </source>
</evidence>
<comment type="caution">
    <text evidence="4">The sequence shown here is derived from an EMBL/GenBank/DDBJ whole genome shotgun (WGS) entry which is preliminary data.</text>
</comment>
<feature type="DNA-binding region" description="H-T-H motif" evidence="2">
    <location>
        <begin position="30"/>
        <end position="49"/>
    </location>
</feature>
<proteinExistence type="predicted"/>
<dbReference type="InterPro" id="IPR001647">
    <property type="entry name" value="HTH_TetR"/>
</dbReference>
<evidence type="ECO:0000313" key="5">
    <source>
        <dbReference type="Proteomes" id="UP000552038"/>
    </source>
</evidence>
<accession>A0AAP7A1R5</accession>
<dbReference type="InterPro" id="IPR036271">
    <property type="entry name" value="Tet_transcr_reg_TetR-rel_C_sf"/>
</dbReference>
<dbReference type="SUPFAM" id="SSF48498">
    <property type="entry name" value="Tetracyclin repressor-like, C-terminal domain"/>
    <property type="match status" value="1"/>
</dbReference>
<dbReference type="Pfam" id="PF00440">
    <property type="entry name" value="TetR_N"/>
    <property type="match status" value="1"/>
</dbReference>
<evidence type="ECO:0000256" key="2">
    <source>
        <dbReference type="PROSITE-ProRule" id="PRU00335"/>
    </source>
</evidence>
<organism evidence="4 5">
    <name type="scientific">Paenibacillus alvei</name>
    <name type="common">Bacillus alvei</name>
    <dbReference type="NCBI Taxonomy" id="44250"/>
    <lineage>
        <taxon>Bacteria</taxon>
        <taxon>Bacillati</taxon>
        <taxon>Bacillota</taxon>
        <taxon>Bacilli</taxon>
        <taxon>Bacillales</taxon>
        <taxon>Paenibacillaceae</taxon>
        <taxon>Paenibacillus</taxon>
    </lineage>
</organism>
<keyword evidence="1 2" id="KW-0238">DNA-binding</keyword>
<sequence length="186" mass="20997">MNKTRSSKEAKLHMILDAATEILVEKPTASLNDIAEYAGIGIATLHRYIESREQLMLQLGLRAVKVVGETMDQLERLQSNNEAYIPQLVDALIPLGDKIHFLTQDASLYYNEEMVAAEEQVLRRLRQSIEQLQHKGQLRQDMSTDWIVNVLYSLLILAWQQVHQGNIAKNGAAKLVVDTLYNGVNA</sequence>
<evidence type="ECO:0000256" key="1">
    <source>
        <dbReference type="ARBA" id="ARBA00023125"/>
    </source>
</evidence>
<feature type="domain" description="HTH tetR-type" evidence="3">
    <location>
        <begin position="9"/>
        <end position="67"/>
    </location>
</feature>
<reference evidence="4 5" key="1">
    <citation type="submission" date="2020-05" db="EMBL/GenBank/DDBJ databases">
        <title>Whole genome sequencing and identification of novel metabolites from Paenibacillus alvei strain JR949.</title>
        <authorList>
            <person name="Rajendhran J."/>
            <person name="Sree Pranav P."/>
            <person name="Mahalakshmi B."/>
            <person name="Karthikeyan R."/>
        </authorList>
    </citation>
    <scope>NUCLEOTIDE SEQUENCE [LARGE SCALE GENOMIC DNA]</scope>
    <source>
        <strain evidence="4 5">JR949</strain>
    </source>
</reference>
<dbReference type="SUPFAM" id="SSF46689">
    <property type="entry name" value="Homeodomain-like"/>
    <property type="match status" value="1"/>
</dbReference>
<dbReference type="GO" id="GO:0003677">
    <property type="term" value="F:DNA binding"/>
    <property type="evidence" value="ECO:0007669"/>
    <property type="project" value="UniProtKB-UniRule"/>
</dbReference>
<evidence type="ECO:0000313" key="4">
    <source>
        <dbReference type="EMBL" id="NOJ73811.1"/>
    </source>
</evidence>
<dbReference type="AlphaFoldDB" id="A0AAP7A1R5"/>
<dbReference type="EMBL" id="JABFOR010000058">
    <property type="protein sequence ID" value="NOJ73811.1"/>
    <property type="molecule type" value="Genomic_DNA"/>
</dbReference>
<name>A0AAP7A1R5_PAEAL</name>
<gene>
    <name evidence="4" type="ORF">HMI46_25190</name>
</gene>
<dbReference type="Proteomes" id="UP000552038">
    <property type="component" value="Unassembled WGS sequence"/>
</dbReference>
<dbReference type="RefSeq" id="WP_163977221.1">
    <property type="nucleotide sequence ID" value="NZ_JABFOR010000058.1"/>
</dbReference>
<dbReference type="Gene3D" id="1.10.357.10">
    <property type="entry name" value="Tetracycline Repressor, domain 2"/>
    <property type="match status" value="1"/>
</dbReference>
<dbReference type="PROSITE" id="PS50977">
    <property type="entry name" value="HTH_TETR_2"/>
    <property type="match status" value="1"/>
</dbReference>